<reference evidence="2" key="1">
    <citation type="journal article" date="2019" name="Int. J. Syst. Evol. Microbiol.">
        <title>The Global Catalogue of Microorganisms (GCM) 10K type strain sequencing project: providing services to taxonomists for standard genome sequencing and annotation.</title>
        <authorList>
            <consortium name="The Broad Institute Genomics Platform"/>
            <consortium name="The Broad Institute Genome Sequencing Center for Infectious Disease"/>
            <person name="Wu L."/>
            <person name="Ma J."/>
        </authorList>
    </citation>
    <scope>NUCLEOTIDE SEQUENCE [LARGE SCALE GENOMIC DNA]</scope>
    <source>
        <strain evidence="2">CGMCC 1.12237</strain>
    </source>
</reference>
<dbReference type="Proteomes" id="UP001596147">
    <property type="component" value="Unassembled WGS sequence"/>
</dbReference>
<protein>
    <submittedName>
        <fullName evidence="1">Uncharacterized protein</fullName>
    </submittedName>
</protein>
<keyword evidence="2" id="KW-1185">Reference proteome</keyword>
<organism evidence="1 2">
    <name type="scientific">Lederbergia graminis</name>
    <dbReference type="NCBI Taxonomy" id="735518"/>
    <lineage>
        <taxon>Bacteria</taxon>
        <taxon>Bacillati</taxon>
        <taxon>Bacillota</taxon>
        <taxon>Bacilli</taxon>
        <taxon>Bacillales</taxon>
        <taxon>Bacillaceae</taxon>
        <taxon>Lederbergia</taxon>
    </lineage>
</organism>
<dbReference type="EMBL" id="JBHSMC010000025">
    <property type="protein sequence ID" value="MFC5466314.1"/>
    <property type="molecule type" value="Genomic_DNA"/>
</dbReference>
<name>A0ABW0LKN7_9BACI</name>
<comment type="caution">
    <text evidence="1">The sequence shown here is derived from an EMBL/GenBank/DDBJ whole genome shotgun (WGS) entry which is preliminary data.</text>
</comment>
<accession>A0ABW0LKN7</accession>
<evidence type="ECO:0000313" key="1">
    <source>
        <dbReference type="EMBL" id="MFC5466314.1"/>
    </source>
</evidence>
<sequence>MQNLDETKLFMREIYRLLDDFQRSPLNMRVDIMKDIQVLLNAVKKITYEK</sequence>
<proteinExistence type="predicted"/>
<dbReference type="RefSeq" id="WP_186324817.1">
    <property type="nucleotide sequence ID" value="NZ_JBHSMC010000025.1"/>
</dbReference>
<gene>
    <name evidence="1" type="ORF">ACFPM4_16465</name>
</gene>
<evidence type="ECO:0000313" key="2">
    <source>
        <dbReference type="Proteomes" id="UP001596147"/>
    </source>
</evidence>